<dbReference type="PANTHER" id="PTHR19229:SF36">
    <property type="entry name" value="ATP-BINDING CASSETTE SUB-FAMILY A MEMBER 2"/>
    <property type="match status" value="1"/>
</dbReference>
<feature type="transmembrane region" description="Helical" evidence="13">
    <location>
        <begin position="883"/>
        <end position="906"/>
    </location>
</feature>
<keyword evidence="4" id="KW-0813">Transport</keyword>
<sequence length="2183" mass="237478">MKLFLSALLPVLAASATSKPTVTIDAGTLTGGRCEDASAVYYKAIPYAEPPIGELRFESPVAKKQFSGGKLDATSVAPACVQWTSVFNETTAESEDCLFLDVWTPSDSTKDSKLPVRVWIYGGSNENGGVSNTLYDGCNSADQGAVLVSINYRLGPLGFMALEKAGIYGNQGIQDLLLGLEWIQDNIAQFGGDPNKVNLFGQSAGAEDAFIISSLPKAPQLINSFTSESGGGKNVAANATLQATGANYASILECGSSDKSCLQSKSASDLVKAFTKDTESGYMSYGIGVYGISGVTSARTHAFGPYVDGKVIPEEPISRGSRVPAIFGFNQQEGVIYAGGTCETNKTACTEAGYPDFLKANYGPMASTVEKYYPLSKFVSLGEYAVLGAIAKVITDSDYMCPGYRGAIATTRNNVPTWTYEFTHNTTCAWMESISQAEVSMLGATHTSEISYVFGNMAFGFSGRASCNSTAAEYHLSDQMVSLWQAMAENAAPSTDAIKWPRFQPSKNGTSPGLFFTNSTIPGTIDFSACQLWDKVNTLISATTNSTSSASASGTAKASGTSKVTSSPTPQIGSAGITLPGGLLALSALLLHMTKNASSTSFIAIKMVQLHRSLRQTWILTWKNLLVFYKSPISSLIKALLVPIAITIVFCFLKEIKLENEGSNGISHTGRTVMDLPDAISRSSSQRIVVATNGIQDTELNNTIAAVFQDEGMQSFDLQLLNDPSLLFDRCKQSIHGTSDCFAAVVFTAFNNTHANYILGIDEDFLENTPYSYTPGQSVLSQRLLPLKWALDSHIGGFEDSKRPTEKMWSGYFDKDGSSYSDMPHSIFWLSIVGYFAAPLFVFIFLVSTYHMSSTVAGERQNGVVDLLMAQGVTTAPRVFSNFLSFSILYIPGTIICSILLGEILFMRTSTGLIFILMLLASLALIICAHFIGSFFSRSSVAGMWTCILIFALALVSISQSLTQFKDPGQMLGLSLVFPPYAFATLIRDIATTEYSLRAFPDAGITKQVPNMDGYLYFACFLVHIFGYGALVFLVEHLRWGVPQSREWTETSDDVALKLSNLSKTYSGGKQAVKDFNSEVQTGSVTFLLGPNGSGKTTALKCISGVLKVDSGSRIQLSQDGRSFGLCPQHNVLWDVLSVTEHVRLWTSLKTAGGAPNTQYIDDVISECGLTEKAQSAAGTLSGGQKRRLQLAIAFSGGSKVCCIDEASSGLDPLSRRNIWNIIQEGRRHRTTILTTHFLDEADVLADHIVIMCKGSLVCQGSSVALRAQYGDKYRIRLDDEQETTWKAASSAEATEKVIELERLQPDLACHVTFPTLEQVFLRTTSEYGTAIDGDGGDGMVGESQEPTGNTEVALEDKILALESEYTAEELNLDTRQSVGLLWQIWVLFRKRYQLLYRASGIIVYAVNLLLPIIIAAALTKYFYTWDALVTCEESYNKYANPVGMDIPPFDNALYTSASGDILGPANQFQGGIQDDLFAGSIGDSIQDRTFVGSEDEFNNAVETSMGNVGFGLYASTPDSAIFYHSADYYSAGPGLMGFSLITNRIANSTSDTRARQITTALSTMRHVNPVHNELNMPVSILIVIVFMASVSTAIIYPVYERISNVRALEYSNGVSPFALWTAYLLFDMQFIIIQTLIVYGLLFIRPMNTVWYRPDCIFGAFILFGISSYLGTYLLSKIIRRGSFAAALGIHILFFVLYIISYIADEFGGPADTRQYTYDALQAGLGLIAPAANLVRALFIGMNTFDILCGKYGDADTSYPFTYVLYGGVYANFMYQIIFLVLVLGIHEYAGTGWFRSLICWRRKLPARLHHQVDDGLTSFDSRRDIMLEDTPGRPSVARNNNRESPILDVSRVSKYFGRSFATQNVSFSISPNQTLALLGGNGAGKTTVINMIRGELRPDFGDIFVNGVSVLTQLRKARLNIGVCPQDDAVDNLTVRQTLEFYATVKGLRRVKENVDQVLMALDITQYAKTTARALSGGTKRKLTVAIAILGNPPLLLLDEPSTGQDASAKRILWRALKRIRANRAILLTTHSMEEAEALASQVAIMRTSVLVSGPLQTLNDTYGGAFRLRAARCEGVSADAARGSATNVFTKLQLPILRYTDARGIVQFFIKYEKRDLGKIMSAMELLKGVGLGKSGNMDGDGSAGSVSAVNKGRMKVFDDYTLIEPSLEEVFMNVVKEGE</sequence>
<feature type="transmembrane region" description="Helical" evidence="13">
    <location>
        <begin position="1657"/>
        <end position="1676"/>
    </location>
</feature>
<evidence type="ECO:0000256" key="13">
    <source>
        <dbReference type="SAM" id="Phobius"/>
    </source>
</evidence>
<keyword evidence="10 13" id="KW-1133">Transmembrane helix</keyword>
<gene>
    <name evidence="16" type="ORF">N7509_013715</name>
</gene>
<dbReference type="Proteomes" id="UP001147747">
    <property type="component" value="Unassembled WGS sequence"/>
</dbReference>
<dbReference type="SUPFAM" id="SSF52540">
    <property type="entry name" value="P-loop containing nucleoside triphosphate hydrolases"/>
    <property type="match status" value="2"/>
</dbReference>
<dbReference type="InterPro" id="IPR003593">
    <property type="entry name" value="AAA+_ATPase"/>
</dbReference>
<evidence type="ECO:0000256" key="5">
    <source>
        <dbReference type="ARBA" id="ARBA00022692"/>
    </source>
</evidence>
<protein>
    <recommendedName>
        <fullName evidence="15">ABC transporter domain-containing protein</fullName>
    </recommendedName>
</protein>
<dbReference type="Gene3D" id="3.40.50.300">
    <property type="entry name" value="P-loop containing nucleotide triphosphate hydrolases"/>
    <property type="match status" value="2"/>
</dbReference>
<keyword evidence="11 13" id="KW-0472">Membrane</keyword>
<dbReference type="InterPro" id="IPR019826">
    <property type="entry name" value="Carboxylesterase_B_AS"/>
</dbReference>
<reference evidence="16" key="2">
    <citation type="journal article" date="2023" name="IMA Fungus">
        <title>Comparative genomic study of the Penicillium genus elucidates a diverse pangenome and 15 lateral gene transfer events.</title>
        <authorList>
            <person name="Petersen C."/>
            <person name="Sorensen T."/>
            <person name="Nielsen M.R."/>
            <person name="Sondergaard T.E."/>
            <person name="Sorensen J.L."/>
            <person name="Fitzpatrick D.A."/>
            <person name="Frisvad J.C."/>
            <person name="Nielsen K.L."/>
        </authorList>
    </citation>
    <scope>NUCLEOTIDE SEQUENCE</scope>
    <source>
        <strain evidence="16">IBT 29677</strain>
    </source>
</reference>
<dbReference type="GO" id="GO:0140359">
    <property type="term" value="F:ABC-type transporter activity"/>
    <property type="evidence" value="ECO:0007669"/>
    <property type="project" value="InterPro"/>
</dbReference>
<dbReference type="GO" id="GO:0017000">
    <property type="term" value="P:antibiotic biosynthetic process"/>
    <property type="evidence" value="ECO:0007669"/>
    <property type="project" value="UniProtKB-ARBA"/>
</dbReference>
<dbReference type="InterPro" id="IPR019819">
    <property type="entry name" value="Carboxylesterase_B_CS"/>
</dbReference>
<evidence type="ECO:0000256" key="11">
    <source>
        <dbReference type="ARBA" id="ARBA00023136"/>
    </source>
</evidence>
<dbReference type="InterPro" id="IPR003439">
    <property type="entry name" value="ABC_transporter-like_ATP-bd"/>
</dbReference>
<evidence type="ECO:0000313" key="16">
    <source>
        <dbReference type="EMBL" id="KAJ5376829.1"/>
    </source>
</evidence>
<evidence type="ECO:0000256" key="10">
    <source>
        <dbReference type="ARBA" id="ARBA00022989"/>
    </source>
</evidence>
<dbReference type="RefSeq" id="XP_056481859.1">
    <property type="nucleotide sequence ID" value="XM_056638352.1"/>
</dbReference>
<dbReference type="Pfam" id="PF00135">
    <property type="entry name" value="COesterase"/>
    <property type="match status" value="1"/>
</dbReference>
<reference evidence="16" key="1">
    <citation type="submission" date="2022-12" db="EMBL/GenBank/DDBJ databases">
        <authorList>
            <person name="Petersen C."/>
        </authorList>
    </citation>
    <scope>NUCLEOTIDE SEQUENCE</scope>
    <source>
        <strain evidence="16">IBT 29677</strain>
    </source>
</reference>
<keyword evidence="6" id="KW-0677">Repeat</keyword>
<dbReference type="InterPro" id="IPR017871">
    <property type="entry name" value="ABC_transporter-like_CS"/>
</dbReference>
<feature type="compositionally biased region" description="Low complexity" evidence="12">
    <location>
        <begin position="546"/>
        <end position="563"/>
    </location>
</feature>
<comment type="caution">
    <text evidence="16">The sequence shown here is derived from an EMBL/GenBank/DDBJ whole genome shotgun (WGS) entry which is preliminary data.</text>
</comment>
<evidence type="ECO:0000256" key="1">
    <source>
        <dbReference type="ARBA" id="ARBA00004141"/>
    </source>
</evidence>
<dbReference type="InterPro" id="IPR027417">
    <property type="entry name" value="P-loop_NTPase"/>
</dbReference>
<dbReference type="Gene3D" id="3.40.50.1820">
    <property type="entry name" value="alpha/beta hydrolase"/>
    <property type="match status" value="1"/>
</dbReference>
<evidence type="ECO:0000256" key="12">
    <source>
        <dbReference type="SAM" id="MobiDB-lite"/>
    </source>
</evidence>
<keyword evidence="5 13" id="KW-0812">Transmembrane</keyword>
<evidence type="ECO:0000256" key="6">
    <source>
        <dbReference type="ARBA" id="ARBA00022737"/>
    </source>
</evidence>
<dbReference type="InterPro" id="IPR013525">
    <property type="entry name" value="ABC2_TM"/>
</dbReference>
<dbReference type="PROSITE" id="PS00941">
    <property type="entry name" value="CARBOXYLESTERASE_B_2"/>
    <property type="match status" value="1"/>
</dbReference>
<feature type="transmembrane region" description="Helical" evidence="13">
    <location>
        <begin position="1621"/>
        <end position="1645"/>
    </location>
</feature>
<dbReference type="EMBL" id="JAPZBU010000012">
    <property type="protein sequence ID" value="KAJ5376829.1"/>
    <property type="molecule type" value="Genomic_DNA"/>
</dbReference>
<dbReference type="InterPro" id="IPR029058">
    <property type="entry name" value="AB_hydrolase_fold"/>
</dbReference>
<keyword evidence="17" id="KW-1185">Reference proteome</keyword>
<feature type="transmembrane region" description="Helical" evidence="13">
    <location>
        <begin position="827"/>
        <end position="847"/>
    </location>
</feature>
<keyword evidence="9" id="KW-0067">ATP-binding</keyword>
<evidence type="ECO:0000256" key="8">
    <source>
        <dbReference type="ARBA" id="ARBA00022801"/>
    </source>
</evidence>
<dbReference type="GeneID" id="81377332"/>
<dbReference type="PROSITE" id="PS00211">
    <property type="entry name" value="ABC_TRANSPORTER_1"/>
    <property type="match status" value="1"/>
</dbReference>
<dbReference type="InterPro" id="IPR002018">
    <property type="entry name" value="CarbesteraseB"/>
</dbReference>
<dbReference type="SMART" id="SM00382">
    <property type="entry name" value="AAA"/>
    <property type="match status" value="2"/>
</dbReference>
<organism evidence="16 17">
    <name type="scientific">Penicillium cosmopolitanum</name>
    <dbReference type="NCBI Taxonomy" id="1131564"/>
    <lineage>
        <taxon>Eukaryota</taxon>
        <taxon>Fungi</taxon>
        <taxon>Dikarya</taxon>
        <taxon>Ascomycota</taxon>
        <taxon>Pezizomycotina</taxon>
        <taxon>Eurotiomycetes</taxon>
        <taxon>Eurotiomycetidae</taxon>
        <taxon>Eurotiales</taxon>
        <taxon>Aspergillaceae</taxon>
        <taxon>Penicillium</taxon>
    </lineage>
</organism>
<dbReference type="OrthoDB" id="8061355at2759"/>
<feature type="transmembrane region" description="Helical" evidence="13">
    <location>
        <begin position="1774"/>
        <end position="1796"/>
    </location>
</feature>
<evidence type="ECO:0000256" key="2">
    <source>
        <dbReference type="ARBA" id="ARBA00005964"/>
    </source>
</evidence>
<comment type="similarity">
    <text evidence="2">Belongs to the type-B carboxylesterase/lipase family.</text>
</comment>
<dbReference type="SUPFAM" id="SSF53474">
    <property type="entry name" value="alpha/beta-Hydrolases"/>
    <property type="match status" value="1"/>
</dbReference>
<comment type="subcellular location">
    <subcellularLocation>
        <location evidence="1">Membrane</location>
        <topology evidence="1">Multi-pass membrane protein</topology>
    </subcellularLocation>
</comment>
<dbReference type="GO" id="GO:0016020">
    <property type="term" value="C:membrane"/>
    <property type="evidence" value="ECO:0007669"/>
    <property type="project" value="UniProtKB-SubCell"/>
</dbReference>
<proteinExistence type="inferred from homology"/>
<name>A0A9W9SFU0_9EURO</name>
<feature type="domain" description="ABC transporter" evidence="15">
    <location>
        <begin position="1057"/>
        <end position="1279"/>
    </location>
</feature>
<keyword evidence="8" id="KW-0378">Hydrolase</keyword>
<evidence type="ECO:0000256" key="7">
    <source>
        <dbReference type="ARBA" id="ARBA00022741"/>
    </source>
</evidence>
<evidence type="ECO:0000259" key="15">
    <source>
        <dbReference type="PROSITE" id="PS50893"/>
    </source>
</evidence>
<feature type="region of interest" description="Disordered" evidence="12">
    <location>
        <begin position="546"/>
        <end position="570"/>
    </location>
</feature>
<dbReference type="Pfam" id="PF00005">
    <property type="entry name" value="ABC_tran"/>
    <property type="match status" value="2"/>
</dbReference>
<feature type="signal peptide" evidence="14">
    <location>
        <begin position="1"/>
        <end position="18"/>
    </location>
</feature>
<dbReference type="PROSITE" id="PS50893">
    <property type="entry name" value="ABC_TRANSPORTER_2"/>
    <property type="match status" value="2"/>
</dbReference>
<keyword evidence="14" id="KW-0732">Signal</keyword>
<feature type="transmembrane region" description="Helical" evidence="13">
    <location>
        <begin position="1683"/>
        <end position="1705"/>
    </location>
</feature>
<feature type="transmembrane region" description="Helical" evidence="13">
    <location>
        <begin position="1015"/>
        <end position="1035"/>
    </location>
</feature>
<evidence type="ECO:0000313" key="17">
    <source>
        <dbReference type="Proteomes" id="UP001147747"/>
    </source>
</evidence>
<dbReference type="GO" id="GO:0072330">
    <property type="term" value="P:monocarboxylic acid biosynthetic process"/>
    <property type="evidence" value="ECO:0007669"/>
    <property type="project" value="UniProtKB-ARBA"/>
</dbReference>
<evidence type="ECO:0000256" key="3">
    <source>
        <dbReference type="ARBA" id="ARBA00008869"/>
    </source>
</evidence>
<feature type="chain" id="PRO_5040849678" description="ABC transporter domain-containing protein" evidence="14">
    <location>
        <begin position="19"/>
        <end position="2183"/>
    </location>
</feature>
<dbReference type="PROSITE" id="PS00122">
    <property type="entry name" value="CARBOXYLESTERASE_B_1"/>
    <property type="match status" value="1"/>
</dbReference>
<dbReference type="GO" id="GO:0005524">
    <property type="term" value="F:ATP binding"/>
    <property type="evidence" value="ECO:0007669"/>
    <property type="project" value="UniProtKB-KW"/>
</dbReference>
<evidence type="ECO:0000256" key="9">
    <source>
        <dbReference type="ARBA" id="ARBA00022840"/>
    </source>
</evidence>
<dbReference type="Pfam" id="PF12698">
    <property type="entry name" value="ABC2_membrane_3"/>
    <property type="match status" value="2"/>
</dbReference>
<dbReference type="GO" id="GO:0016887">
    <property type="term" value="F:ATP hydrolysis activity"/>
    <property type="evidence" value="ECO:0007669"/>
    <property type="project" value="InterPro"/>
</dbReference>
<feature type="transmembrane region" description="Helical" evidence="13">
    <location>
        <begin position="1579"/>
        <end position="1600"/>
    </location>
</feature>
<dbReference type="GO" id="GO:0005319">
    <property type="term" value="F:lipid transporter activity"/>
    <property type="evidence" value="ECO:0007669"/>
    <property type="project" value="TreeGrafter"/>
</dbReference>
<accession>A0A9W9SFU0</accession>
<dbReference type="PANTHER" id="PTHR19229">
    <property type="entry name" value="ATP-BINDING CASSETTE TRANSPORTER SUBFAMILY A ABCA"/>
    <property type="match status" value="1"/>
</dbReference>
<feature type="transmembrane region" description="Helical" evidence="13">
    <location>
        <begin position="913"/>
        <end position="936"/>
    </location>
</feature>
<evidence type="ECO:0000256" key="14">
    <source>
        <dbReference type="SAM" id="SignalP"/>
    </source>
</evidence>
<dbReference type="CDD" id="cd03263">
    <property type="entry name" value="ABC_subfamily_A"/>
    <property type="match status" value="2"/>
</dbReference>
<evidence type="ECO:0000256" key="4">
    <source>
        <dbReference type="ARBA" id="ARBA00022448"/>
    </source>
</evidence>
<feature type="transmembrane region" description="Helical" evidence="13">
    <location>
        <begin position="1395"/>
        <end position="1419"/>
    </location>
</feature>
<feature type="domain" description="ABC transporter" evidence="15">
    <location>
        <begin position="1849"/>
        <end position="2074"/>
    </location>
</feature>
<comment type="similarity">
    <text evidence="3">Belongs to the ABC transporter superfamily. ABCA family.</text>
</comment>
<dbReference type="InterPro" id="IPR026082">
    <property type="entry name" value="ABCA"/>
</dbReference>
<keyword evidence="7" id="KW-0547">Nucleotide-binding</keyword>
<feature type="transmembrane region" description="Helical" evidence="13">
    <location>
        <begin position="942"/>
        <end position="959"/>
    </location>
</feature>